<accession>A0A347U983</accession>
<dbReference type="PANTHER" id="PTHR45138:SF9">
    <property type="entry name" value="DIGUANYLATE CYCLASE DGCM-RELATED"/>
    <property type="match status" value="1"/>
</dbReference>
<keyword evidence="7" id="KW-1185">Reference proteome</keyword>
<evidence type="ECO:0000313" key="7">
    <source>
        <dbReference type="Proteomes" id="UP000262582"/>
    </source>
</evidence>
<evidence type="ECO:0000259" key="4">
    <source>
        <dbReference type="PROSITE" id="PS50887"/>
    </source>
</evidence>
<dbReference type="CDD" id="cd01949">
    <property type="entry name" value="GGDEF"/>
    <property type="match status" value="1"/>
</dbReference>
<comment type="catalytic activity">
    <reaction evidence="2">
        <text>2 GTP = 3',3'-c-di-GMP + 2 diphosphate</text>
        <dbReference type="Rhea" id="RHEA:24898"/>
        <dbReference type="ChEBI" id="CHEBI:33019"/>
        <dbReference type="ChEBI" id="CHEBI:37565"/>
        <dbReference type="ChEBI" id="CHEBI:58805"/>
        <dbReference type="EC" id="2.7.7.65"/>
    </reaction>
</comment>
<dbReference type="PROSITE" id="PS50887">
    <property type="entry name" value="GGDEF"/>
    <property type="match status" value="1"/>
</dbReference>
<feature type="domain" description="GGDEF" evidence="4">
    <location>
        <begin position="308"/>
        <end position="434"/>
    </location>
</feature>
<proteinExistence type="predicted"/>
<name>A0A347U983_9BACT</name>
<keyword evidence="3" id="KW-0472">Membrane</keyword>
<dbReference type="InterPro" id="IPR029787">
    <property type="entry name" value="Nucleotide_cyclase"/>
</dbReference>
<evidence type="ECO:0000313" key="5">
    <source>
        <dbReference type="EMBL" id="AXX95411.1"/>
    </source>
</evidence>
<dbReference type="InterPro" id="IPR050469">
    <property type="entry name" value="Diguanylate_Cyclase"/>
</dbReference>
<keyword evidence="3" id="KW-1133">Transmembrane helix</keyword>
<organism evidence="6 8">
    <name type="scientific">Arcobacter ellisii</name>
    <dbReference type="NCBI Taxonomy" id="913109"/>
    <lineage>
        <taxon>Bacteria</taxon>
        <taxon>Pseudomonadati</taxon>
        <taxon>Campylobacterota</taxon>
        <taxon>Epsilonproteobacteria</taxon>
        <taxon>Campylobacterales</taxon>
        <taxon>Arcobacteraceae</taxon>
        <taxon>Arcobacter</taxon>
    </lineage>
</organism>
<dbReference type="SMART" id="SM00267">
    <property type="entry name" value="GGDEF"/>
    <property type="match status" value="1"/>
</dbReference>
<dbReference type="SUPFAM" id="SSF55073">
    <property type="entry name" value="Nucleotide cyclase"/>
    <property type="match status" value="1"/>
</dbReference>
<dbReference type="RefSeq" id="WP_118917578.1">
    <property type="nucleotide sequence ID" value="NZ_CP032097.1"/>
</dbReference>
<dbReference type="Gene3D" id="3.30.70.270">
    <property type="match status" value="1"/>
</dbReference>
<evidence type="ECO:0000256" key="3">
    <source>
        <dbReference type="SAM" id="Phobius"/>
    </source>
</evidence>
<feature type="transmembrane region" description="Helical" evidence="3">
    <location>
        <begin position="18"/>
        <end position="36"/>
    </location>
</feature>
<reference evidence="5 7" key="2">
    <citation type="submission" date="2018-08" db="EMBL/GenBank/DDBJ databases">
        <title>Complete genome of the Arcobacter ellisii type strain LMG 26155.</title>
        <authorList>
            <person name="Miller W.G."/>
            <person name="Yee E."/>
            <person name="Bono J.L."/>
        </authorList>
    </citation>
    <scope>NUCLEOTIDE SEQUENCE [LARGE SCALE GENOMIC DNA]</scope>
    <source>
        <strain evidence="5 7">LMG 26155</strain>
    </source>
</reference>
<dbReference type="Pfam" id="PF00990">
    <property type="entry name" value="GGDEF"/>
    <property type="match status" value="1"/>
</dbReference>
<dbReference type="EC" id="2.7.7.65" evidence="1"/>
<evidence type="ECO:0000313" key="6">
    <source>
        <dbReference type="EMBL" id="RXI29938.1"/>
    </source>
</evidence>
<dbReference type="AlphaFoldDB" id="A0A347U983"/>
<keyword evidence="3" id="KW-0812">Transmembrane</keyword>
<gene>
    <name evidence="5" type="ORF">AELL_1758</name>
    <name evidence="6" type="ORF">CP962_09755</name>
</gene>
<evidence type="ECO:0000313" key="8">
    <source>
        <dbReference type="Proteomes" id="UP000290588"/>
    </source>
</evidence>
<dbReference type="Proteomes" id="UP000290588">
    <property type="component" value="Unassembled WGS sequence"/>
</dbReference>
<dbReference type="EMBL" id="NXIG01000009">
    <property type="protein sequence ID" value="RXI29938.1"/>
    <property type="molecule type" value="Genomic_DNA"/>
</dbReference>
<dbReference type="EMBL" id="CP032097">
    <property type="protein sequence ID" value="AXX95411.1"/>
    <property type="molecule type" value="Genomic_DNA"/>
</dbReference>
<dbReference type="InterPro" id="IPR000160">
    <property type="entry name" value="GGDEF_dom"/>
</dbReference>
<dbReference type="Proteomes" id="UP000262582">
    <property type="component" value="Chromosome"/>
</dbReference>
<dbReference type="InterPro" id="IPR043128">
    <property type="entry name" value="Rev_trsase/Diguanyl_cyclase"/>
</dbReference>
<dbReference type="FunFam" id="3.30.70.270:FF:000001">
    <property type="entry name" value="Diguanylate cyclase domain protein"/>
    <property type="match status" value="1"/>
</dbReference>
<protein>
    <recommendedName>
        <fullName evidence="1">diguanylate cyclase</fullName>
        <ecNumber evidence="1">2.7.7.65</ecNumber>
    </recommendedName>
</protein>
<dbReference type="GO" id="GO:0052621">
    <property type="term" value="F:diguanylate cyclase activity"/>
    <property type="evidence" value="ECO:0007669"/>
    <property type="project" value="UniProtKB-EC"/>
</dbReference>
<dbReference type="OrthoDB" id="9804955at2"/>
<dbReference type="PANTHER" id="PTHR45138">
    <property type="entry name" value="REGULATORY COMPONENTS OF SENSORY TRANSDUCTION SYSTEM"/>
    <property type="match status" value="1"/>
</dbReference>
<sequence>MKKITLERLLYRKYLKTSFISILFIGLFLISFYFIVNKNVVNKSKELILNNLETFVALMVNNQTKIKTEQFLEYLSSKTFPYDGKILIFDEKGKIEFVDEEIKKLLKINEQDNILKNSNYKINYYFKDIIDEKRIDKIVLENKNYLLFPKKISNSSFYLVCIVDEKNILKEINTLIEYCKNLEYVLITGILIFYLLSFFYISFNAKNFVYKINKPLSKIVAFTKVYGKKDTPLELEPCGIFEIDSLSSNFKKMLEELDNRTKKLIIEETKRAYHESLANTDALTGVYNRRYLYTFSEQYLKIVKRENKNLALLILDLDDFKKINDTFGHEIGDLVIKQLVEIAKNSIRENDLIVRFGGDEFIILLPNTQIEQAKTVALKIIDKIDEYNKDKEFNFTISVGVSSYQKGDETIDNLISRADDALYQAKKLGKNCIV</sequence>
<reference evidence="6 8" key="1">
    <citation type="submission" date="2017-09" db="EMBL/GenBank/DDBJ databases">
        <title>Genomics of the genus Arcobacter.</title>
        <authorList>
            <person name="Perez-Cataluna A."/>
            <person name="Figueras M.J."/>
            <person name="Salas-Masso N."/>
        </authorList>
    </citation>
    <scope>NUCLEOTIDE SEQUENCE [LARGE SCALE GENOMIC DNA]</scope>
    <source>
        <strain evidence="6 8">CECT 7837</strain>
    </source>
</reference>
<dbReference type="KEGG" id="aell:AELL_1758"/>
<evidence type="ECO:0000256" key="1">
    <source>
        <dbReference type="ARBA" id="ARBA00012528"/>
    </source>
</evidence>
<dbReference type="NCBIfam" id="TIGR00254">
    <property type="entry name" value="GGDEF"/>
    <property type="match status" value="1"/>
</dbReference>
<evidence type="ECO:0000256" key="2">
    <source>
        <dbReference type="ARBA" id="ARBA00034247"/>
    </source>
</evidence>
<feature type="transmembrane region" description="Helical" evidence="3">
    <location>
        <begin position="184"/>
        <end position="203"/>
    </location>
</feature>